<organism evidence="2 3">
    <name type="scientific">Salinibacter ruber</name>
    <dbReference type="NCBI Taxonomy" id="146919"/>
    <lineage>
        <taxon>Bacteria</taxon>
        <taxon>Pseudomonadati</taxon>
        <taxon>Rhodothermota</taxon>
        <taxon>Rhodothermia</taxon>
        <taxon>Rhodothermales</taxon>
        <taxon>Salinibacteraceae</taxon>
        <taxon>Salinibacter</taxon>
    </lineage>
</organism>
<sequence>MATSTFALAFALALSSALLGGGVAWLALKRRVEAAYERGL</sequence>
<evidence type="ECO:0000313" key="3">
    <source>
        <dbReference type="Proteomes" id="UP001155027"/>
    </source>
</evidence>
<protein>
    <submittedName>
        <fullName evidence="2">ABC-type Fe3+ transport system permease subunit</fullName>
    </submittedName>
</protein>
<keyword evidence="1" id="KW-0812">Transmembrane</keyword>
<evidence type="ECO:0000313" key="2">
    <source>
        <dbReference type="EMBL" id="MCS3679324.1"/>
    </source>
</evidence>
<evidence type="ECO:0000256" key="1">
    <source>
        <dbReference type="SAM" id="Phobius"/>
    </source>
</evidence>
<comment type="caution">
    <text evidence="2">The sequence shown here is derived from an EMBL/GenBank/DDBJ whole genome shotgun (WGS) entry which is preliminary data.</text>
</comment>
<dbReference type="Proteomes" id="UP001155027">
    <property type="component" value="Unassembled WGS sequence"/>
</dbReference>
<gene>
    <name evidence="2" type="ORF">GGP71_003275</name>
</gene>
<dbReference type="AlphaFoldDB" id="A0A9X2PZA0"/>
<keyword evidence="1" id="KW-1133">Transmembrane helix</keyword>
<keyword evidence="1" id="KW-0472">Membrane</keyword>
<reference evidence="2" key="1">
    <citation type="submission" date="2022-08" db="EMBL/GenBank/DDBJ databases">
        <title>Genomic Encyclopedia of Type Strains, Phase V (KMG-V): Genome sequencing to study the core and pangenomes of soil and plant-associated prokaryotes.</title>
        <authorList>
            <person name="Whitman W."/>
        </authorList>
    </citation>
    <scope>NUCLEOTIDE SEQUENCE</scope>
    <source>
        <strain evidence="2">0</strain>
    </source>
</reference>
<feature type="non-terminal residue" evidence="2">
    <location>
        <position position="40"/>
    </location>
</feature>
<name>A0A9X2PZA0_9BACT</name>
<feature type="transmembrane region" description="Helical" evidence="1">
    <location>
        <begin position="6"/>
        <end position="28"/>
    </location>
</feature>
<dbReference type="EMBL" id="JANUAU010000017">
    <property type="protein sequence ID" value="MCS3679324.1"/>
    <property type="molecule type" value="Genomic_DNA"/>
</dbReference>
<proteinExistence type="predicted"/>
<accession>A0A9X2PZA0</accession>